<comment type="similarity">
    <text evidence="4">Belongs to the methyl-accepting chemotaxis (MCP) protein family.</text>
</comment>
<feature type="compositionally biased region" description="Low complexity" evidence="7">
    <location>
        <begin position="442"/>
        <end position="453"/>
    </location>
</feature>
<dbReference type="SUPFAM" id="SSF103190">
    <property type="entry name" value="Sensory domain-like"/>
    <property type="match status" value="1"/>
</dbReference>
<dbReference type="EMBL" id="JBDPZN010000001">
    <property type="protein sequence ID" value="MEO3680974.1"/>
    <property type="molecule type" value="Genomic_DNA"/>
</dbReference>
<feature type="domain" description="T-SNARE coiled-coil homology" evidence="10">
    <location>
        <begin position="591"/>
        <end position="644"/>
    </location>
</feature>
<evidence type="ECO:0000256" key="1">
    <source>
        <dbReference type="ARBA" id="ARBA00004429"/>
    </source>
</evidence>
<keyword evidence="6" id="KW-0175">Coiled coil</keyword>
<comment type="subcellular location">
    <subcellularLocation>
        <location evidence="1">Cell inner membrane</location>
        <topology evidence="1">Multi-pass membrane protein</topology>
    </subcellularLocation>
</comment>
<dbReference type="PANTHER" id="PTHR32089:SF74">
    <property type="entry name" value="METHYL-ACCEPTING CHEMOTAXIS PROTEIN AER"/>
    <property type="match status" value="1"/>
</dbReference>
<feature type="domain" description="Methyl-accepting transducer" evidence="9">
    <location>
        <begin position="395"/>
        <end position="631"/>
    </location>
</feature>
<evidence type="ECO:0000256" key="8">
    <source>
        <dbReference type="SAM" id="Phobius"/>
    </source>
</evidence>
<dbReference type="CDD" id="cd11386">
    <property type="entry name" value="MCP_signal"/>
    <property type="match status" value="1"/>
</dbReference>
<evidence type="ECO:0000259" key="9">
    <source>
        <dbReference type="PROSITE" id="PS50111"/>
    </source>
</evidence>
<protein>
    <submittedName>
        <fullName evidence="12">Methyl-accepting chemotaxis protein</fullName>
    </submittedName>
</protein>
<feature type="transmembrane region" description="Helical" evidence="8">
    <location>
        <begin position="12"/>
        <end position="33"/>
    </location>
</feature>
<dbReference type="InterPro" id="IPR000727">
    <property type="entry name" value="T_SNARE_dom"/>
</dbReference>
<keyword evidence="8" id="KW-1133">Transmembrane helix</keyword>
<dbReference type="Pfam" id="PF17201">
    <property type="entry name" value="Cache_3-Cache_2"/>
    <property type="match status" value="1"/>
</dbReference>
<dbReference type="PROSITE" id="PS50192">
    <property type="entry name" value="T_SNARE"/>
    <property type="match status" value="1"/>
</dbReference>
<dbReference type="InterPro" id="IPR003660">
    <property type="entry name" value="HAMP_dom"/>
</dbReference>
<dbReference type="Proteomes" id="UP001477278">
    <property type="component" value="Unassembled WGS sequence"/>
</dbReference>
<feature type="transmembrane region" description="Helical" evidence="8">
    <location>
        <begin position="314"/>
        <end position="334"/>
    </location>
</feature>
<reference evidence="12 13" key="1">
    <citation type="submission" date="2024-05" db="EMBL/GenBank/DDBJ databases">
        <title>Genome sequencing of Marine Estuary Bacteria, Shewanella vesiculosa and S. baltica, and Pseudomonas syringae.</title>
        <authorList>
            <person name="Gurung A."/>
            <person name="Maclea K.S."/>
        </authorList>
    </citation>
    <scope>NUCLEOTIDE SEQUENCE [LARGE SCALE GENOMIC DNA]</scope>
    <source>
        <strain evidence="12 13">1A</strain>
    </source>
</reference>
<dbReference type="Gene3D" id="1.10.287.950">
    <property type="entry name" value="Methyl-accepting chemotaxis protein"/>
    <property type="match status" value="1"/>
</dbReference>
<dbReference type="SUPFAM" id="SSF58104">
    <property type="entry name" value="Methyl-accepting chemotaxis protein (MCP) signaling domain"/>
    <property type="match status" value="1"/>
</dbReference>
<dbReference type="SMART" id="SM00283">
    <property type="entry name" value="MA"/>
    <property type="match status" value="1"/>
</dbReference>
<dbReference type="PROSITE" id="PS50885">
    <property type="entry name" value="HAMP"/>
    <property type="match status" value="1"/>
</dbReference>
<evidence type="ECO:0000313" key="12">
    <source>
        <dbReference type="EMBL" id="MEO3680974.1"/>
    </source>
</evidence>
<dbReference type="PANTHER" id="PTHR32089">
    <property type="entry name" value="METHYL-ACCEPTING CHEMOTAXIS PROTEIN MCPB"/>
    <property type="match status" value="1"/>
</dbReference>
<name>A0ABV0FJH5_9GAMM</name>
<evidence type="ECO:0000256" key="3">
    <source>
        <dbReference type="ARBA" id="ARBA00023224"/>
    </source>
</evidence>
<dbReference type="PROSITE" id="PS50111">
    <property type="entry name" value="CHEMOTAXIS_TRANSDUC_2"/>
    <property type="match status" value="1"/>
</dbReference>
<evidence type="ECO:0000256" key="2">
    <source>
        <dbReference type="ARBA" id="ARBA00022519"/>
    </source>
</evidence>
<dbReference type="Gene3D" id="3.30.450.20">
    <property type="entry name" value="PAS domain"/>
    <property type="match status" value="1"/>
</dbReference>
<evidence type="ECO:0000259" key="10">
    <source>
        <dbReference type="PROSITE" id="PS50192"/>
    </source>
</evidence>
<keyword evidence="2" id="KW-1003">Cell membrane</keyword>
<accession>A0ABV0FJH5</accession>
<organism evidence="12 13">
    <name type="scientific">Shewanella vesiculosa</name>
    <dbReference type="NCBI Taxonomy" id="518738"/>
    <lineage>
        <taxon>Bacteria</taxon>
        <taxon>Pseudomonadati</taxon>
        <taxon>Pseudomonadota</taxon>
        <taxon>Gammaproteobacteria</taxon>
        <taxon>Alteromonadales</taxon>
        <taxon>Shewanellaceae</taxon>
        <taxon>Shewanella</taxon>
    </lineage>
</organism>
<dbReference type="Pfam" id="PF00672">
    <property type="entry name" value="HAMP"/>
    <property type="match status" value="1"/>
</dbReference>
<dbReference type="Pfam" id="PF00015">
    <property type="entry name" value="MCPsignal"/>
    <property type="match status" value="1"/>
</dbReference>
<evidence type="ECO:0000256" key="7">
    <source>
        <dbReference type="SAM" id="MobiDB-lite"/>
    </source>
</evidence>
<dbReference type="InterPro" id="IPR033462">
    <property type="entry name" value="Cache_3-Cache_2"/>
</dbReference>
<sequence length="668" mass="72669">MNYKNWPISKQIGSLVVLSSVIIFTAMSCFSYLTASTVLHDKAIKAIQSQMDSNTHLLELEYDSMLSSAKRSSDILRTLYPGQFSIENKSVDVLGVKTPVLLHDNEQVNNENNNVDRFSQLTGGVATIFARDNDDFVRVSTSLKKTDGNRALGTYLGVNHPGYKQLISGEKYEGYAKLFGKDYMTIYSPVKDSSGKVNAILFIGYDISQSILQIQNALKTLTLEESGSYAIIRNSDKQVISHRDLNTEAPFTESLFNGLSLEQALTDKGSWVYTSLSDEEMYAYSIKIAGWNWTMVGYVPTKELNNESLAMLKINVILALIGIVLIAVLLFMVINRAMKPLKNLQQQIAKLGQGDLSQTFMHCSESSGNEVDHITISVTQMAASLASLIESLKQSVISLENQANQSQQTSKLNGHEAKALLNQTEQIATAIEEMSSSIKDVAQNASQGAQQAQEIDSASAQGHAQLSQEVTALQSLSEQLIQSQKNIESVSSESQAISKVTEVINGIAEQTNLLALNAAIEAARAGEQGRGFAVVADEVRSLAQRTQRSISEISSTIAKLQHQVKFTATQMVECQQLGASSAEQANIVNLQLSQINQSIGEMAIFSSSIASATNQQSTVADEVSHNLHTIATLAQNSDERATKAVSDAEQLTSLAVSIKQQIGVFKVV</sequence>
<evidence type="ECO:0000256" key="4">
    <source>
        <dbReference type="ARBA" id="ARBA00029447"/>
    </source>
</evidence>
<feature type="region of interest" description="Disordered" evidence="7">
    <location>
        <begin position="442"/>
        <end position="461"/>
    </location>
</feature>
<dbReference type="InterPro" id="IPR004089">
    <property type="entry name" value="MCPsignal_dom"/>
</dbReference>
<comment type="caution">
    <text evidence="12">The sequence shown here is derived from an EMBL/GenBank/DDBJ whole genome shotgun (WGS) entry which is preliminary data.</text>
</comment>
<feature type="domain" description="HAMP" evidence="11">
    <location>
        <begin position="335"/>
        <end position="390"/>
    </location>
</feature>
<dbReference type="RefSeq" id="WP_347689469.1">
    <property type="nucleotide sequence ID" value="NZ_JBDPZN010000001.1"/>
</dbReference>
<dbReference type="PROSITE" id="PS51257">
    <property type="entry name" value="PROKAR_LIPOPROTEIN"/>
    <property type="match status" value="1"/>
</dbReference>
<feature type="coiled-coil region" evidence="6">
    <location>
        <begin position="382"/>
        <end position="409"/>
    </location>
</feature>
<dbReference type="CDD" id="cd06225">
    <property type="entry name" value="HAMP"/>
    <property type="match status" value="1"/>
</dbReference>
<keyword evidence="13" id="KW-1185">Reference proteome</keyword>
<dbReference type="InterPro" id="IPR004090">
    <property type="entry name" value="Chemotax_Me-accpt_rcpt"/>
</dbReference>
<evidence type="ECO:0000313" key="13">
    <source>
        <dbReference type="Proteomes" id="UP001477278"/>
    </source>
</evidence>
<dbReference type="InterPro" id="IPR029151">
    <property type="entry name" value="Sensor-like_sf"/>
</dbReference>
<evidence type="ECO:0000256" key="6">
    <source>
        <dbReference type="SAM" id="Coils"/>
    </source>
</evidence>
<proteinExistence type="inferred from homology"/>
<keyword evidence="8" id="KW-0812">Transmembrane</keyword>
<gene>
    <name evidence="12" type="ORF">ABHN84_01540</name>
</gene>
<keyword evidence="8" id="KW-0472">Membrane</keyword>
<evidence type="ECO:0000256" key="5">
    <source>
        <dbReference type="PROSITE-ProRule" id="PRU00284"/>
    </source>
</evidence>
<dbReference type="PRINTS" id="PR00260">
    <property type="entry name" value="CHEMTRNSDUCR"/>
</dbReference>
<keyword evidence="3 5" id="KW-0807">Transducer</keyword>
<evidence type="ECO:0000259" key="11">
    <source>
        <dbReference type="PROSITE" id="PS50885"/>
    </source>
</evidence>
<keyword evidence="2" id="KW-0997">Cell inner membrane</keyword>